<keyword evidence="1" id="KW-0472">Membrane</keyword>
<reference evidence="2" key="1">
    <citation type="submission" date="2018-01" db="EMBL/GenBank/DDBJ databases">
        <title>An insight into the sialome of Amazonian anophelines.</title>
        <authorList>
            <person name="Ribeiro J.M."/>
            <person name="Scarpassa V."/>
            <person name="Calvo E."/>
        </authorList>
    </citation>
    <scope>NUCLEOTIDE SEQUENCE</scope>
</reference>
<protein>
    <submittedName>
        <fullName evidence="2">Uncharacterized protein</fullName>
    </submittedName>
</protein>
<evidence type="ECO:0000313" key="2">
    <source>
        <dbReference type="EMBL" id="MBW71801.1"/>
    </source>
</evidence>
<organism evidence="2">
    <name type="scientific">Anopheles darlingi</name>
    <name type="common">Mosquito</name>
    <dbReference type="NCBI Taxonomy" id="43151"/>
    <lineage>
        <taxon>Eukaryota</taxon>
        <taxon>Metazoa</taxon>
        <taxon>Ecdysozoa</taxon>
        <taxon>Arthropoda</taxon>
        <taxon>Hexapoda</taxon>
        <taxon>Insecta</taxon>
        <taxon>Pterygota</taxon>
        <taxon>Neoptera</taxon>
        <taxon>Endopterygota</taxon>
        <taxon>Diptera</taxon>
        <taxon>Nematocera</taxon>
        <taxon>Culicoidea</taxon>
        <taxon>Culicidae</taxon>
        <taxon>Anophelinae</taxon>
        <taxon>Anopheles</taxon>
    </lineage>
</organism>
<keyword evidence="1" id="KW-1133">Transmembrane helix</keyword>
<evidence type="ECO:0000256" key="1">
    <source>
        <dbReference type="SAM" id="Phobius"/>
    </source>
</evidence>
<dbReference type="EMBL" id="GGFL01007623">
    <property type="protein sequence ID" value="MBW71801.1"/>
    <property type="molecule type" value="Transcribed_RNA"/>
</dbReference>
<accession>A0A2M4D2R5</accession>
<keyword evidence="1" id="KW-0812">Transmembrane</keyword>
<dbReference type="AlphaFoldDB" id="A0A2M4D2R5"/>
<name>A0A2M4D2R5_ANODA</name>
<feature type="transmembrane region" description="Helical" evidence="1">
    <location>
        <begin position="52"/>
        <end position="72"/>
    </location>
</feature>
<proteinExistence type="predicted"/>
<sequence>MSGLFVQMMLLLLLVVIVVVLLLPTSTAITSTCFVVRFAGGRIQQLNVNGILLVRLLLLLPPVLIFVLRTVALP</sequence>